<protein>
    <submittedName>
        <fullName evidence="2">Uncharacterized protein</fullName>
    </submittedName>
</protein>
<evidence type="ECO:0000256" key="1">
    <source>
        <dbReference type="SAM" id="Phobius"/>
    </source>
</evidence>
<evidence type="ECO:0000313" key="3">
    <source>
        <dbReference type="Proteomes" id="UP001251085"/>
    </source>
</evidence>
<keyword evidence="1" id="KW-0812">Transmembrane</keyword>
<keyword evidence="1" id="KW-1133">Transmembrane helix</keyword>
<keyword evidence="3" id="KW-1185">Reference proteome</keyword>
<feature type="transmembrane region" description="Helical" evidence="1">
    <location>
        <begin position="25"/>
        <end position="48"/>
    </location>
</feature>
<dbReference type="EMBL" id="JAVRQI010000005">
    <property type="protein sequence ID" value="MDT1061880.1"/>
    <property type="molecule type" value="Genomic_DNA"/>
</dbReference>
<accession>A0ABU3EEN2</accession>
<proteinExistence type="predicted"/>
<sequence length="73" mass="7725">MDDHYPHIRTFQSQVKRPEDRMSGVASVICVIAGTFLAIGLFIGWLVFAPQAMAAPACGSVEACMVQAEGGGL</sequence>
<gene>
    <name evidence="2" type="ORF">RM190_08435</name>
</gene>
<name>A0ABU3EEN2_9RHOB</name>
<dbReference type="Proteomes" id="UP001251085">
    <property type="component" value="Unassembled WGS sequence"/>
</dbReference>
<reference evidence="3" key="1">
    <citation type="submission" date="2023-07" db="EMBL/GenBank/DDBJ databases">
        <title>Characterization of two Paracoccaceae strains isolated from Phycosphere and proposal of Xinfangfangia lacusdiani sp. nov.</title>
        <authorList>
            <person name="Deng Y."/>
            <person name="Zhang Y.Q."/>
        </authorList>
    </citation>
    <scope>NUCLEOTIDE SEQUENCE [LARGE SCALE GENOMIC DNA]</scope>
    <source>
        <strain evidence="3">CPCC 101403</strain>
    </source>
</reference>
<evidence type="ECO:0000313" key="2">
    <source>
        <dbReference type="EMBL" id="MDT1061880.1"/>
    </source>
</evidence>
<comment type="caution">
    <text evidence="2">The sequence shown here is derived from an EMBL/GenBank/DDBJ whole genome shotgun (WGS) entry which is preliminary data.</text>
</comment>
<dbReference type="RefSeq" id="WP_311758974.1">
    <property type="nucleotide sequence ID" value="NZ_JAVRQI010000005.1"/>
</dbReference>
<organism evidence="2 3">
    <name type="scientific">Paracoccus broussonetiae</name>
    <dbReference type="NCBI Taxonomy" id="3075834"/>
    <lineage>
        <taxon>Bacteria</taxon>
        <taxon>Pseudomonadati</taxon>
        <taxon>Pseudomonadota</taxon>
        <taxon>Alphaproteobacteria</taxon>
        <taxon>Rhodobacterales</taxon>
        <taxon>Paracoccaceae</taxon>
        <taxon>Paracoccus</taxon>
    </lineage>
</organism>
<keyword evidence="1" id="KW-0472">Membrane</keyword>